<feature type="transmembrane region" description="Helical" evidence="5">
    <location>
        <begin position="170"/>
        <end position="192"/>
    </location>
</feature>
<dbReference type="SUPFAM" id="SSF103473">
    <property type="entry name" value="MFS general substrate transporter"/>
    <property type="match status" value="1"/>
</dbReference>
<dbReference type="eggNOG" id="COG2814">
    <property type="taxonomic scope" value="Bacteria"/>
</dbReference>
<evidence type="ECO:0000313" key="8">
    <source>
        <dbReference type="Proteomes" id="UP000054010"/>
    </source>
</evidence>
<organism evidence="7 8">
    <name type="scientific">Oscillochloris trichoides DG-6</name>
    <dbReference type="NCBI Taxonomy" id="765420"/>
    <lineage>
        <taxon>Bacteria</taxon>
        <taxon>Bacillati</taxon>
        <taxon>Chloroflexota</taxon>
        <taxon>Chloroflexia</taxon>
        <taxon>Chloroflexales</taxon>
        <taxon>Chloroflexineae</taxon>
        <taxon>Oscillochloridaceae</taxon>
        <taxon>Oscillochloris</taxon>
    </lineage>
</organism>
<feature type="transmembrane region" description="Helical" evidence="5">
    <location>
        <begin position="337"/>
        <end position="354"/>
    </location>
</feature>
<feature type="transmembrane region" description="Helical" evidence="5">
    <location>
        <begin position="21"/>
        <end position="40"/>
    </location>
</feature>
<feature type="transmembrane region" description="Helical" evidence="5">
    <location>
        <begin position="85"/>
        <end position="107"/>
    </location>
</feature>
<evidence type="ECO:0000313" key="7">
    <source>
        <dbReference type="EMBL" id="EFO80481.1"/>
    </source>
</evidence>
<feature type="transmembrane region" description="Helical" evidence="5">
    <location>
        <begin position="143"/>
        <end position="164"/>
    </location>
</feature>
<dbReference type="CDD" id="cd17321">
    <property type="entry name" value="MFS_MMR_MDR_like"/>
    <property type="match status" value="1"/>
</dbReference>
<feature type="transmembrane region" description="Helical" evidence="5">
    <location>
        <begin position="432"/>
        <end position="451"/>
    </location>
</feature>
<keyword evidence="2 5" id="KW-0812">Transmembrane</keyword>
<gene>
    <name evidence="7" type="ORF">OSCT_1706</name>
</gene>
<feature type="transmembrane region" description="Helical" evidence="5">
    <location>
        <begin position="360"/>
        <end position="379"/>
    </location>
</feature>
<dbReference type="InterPro" id="IPR036259">
    <property type="entry name" value="MFS_trans_sf"/>
</dbReference>
<evidence type="ECO:0000256" key="3">
    <source>
        <dbReference type="ARBA" id="ARBA00022989"/>
    </source>
</evidence>
<dbReference type="InterPro" id="IPR001958">
    <property type="entry name" value="Tet-R_TetA/multi-R_MdtG-like"/>
</dbReference>
<dbReference type="EMBL" id="ADVR01000052">
    <property type="protein sequence ID" value="EFO80481.1"/>
    <property type="molecule type" value="Genomic_DNA"/>
</dbReference>
<dbReference type="STRING" id="765420.OSCT_1706"/>
<dbReference type="Proteomes" id="UP000054010">
    <property type="component" value="Unassembled WGS sequence"/>
</dbReference>
<dbReference type="PRINTS" id="PR01035">
    <property type="entry name" value="TCRTETA"/>
</dbReference>
<sequence>MIANTSVGTIDTTARRRIMTVLFVGVFMAALDSAIIAPAIPALRKAFGVDNSQVGLVTIVFGLFTLSSTALMANLSDRYGHKQIYLMNIVLFAIGSLMIAVAPNFLMVLIGRAIQGASTGGITPSAGAVIGDVFPPEERGKMLGLIGATFGMAFLIGPPVASLILTALSWQWIFLLNLPVAVVIFSLGVRNLPTAPHTEKLPPFDYVGMLVLATMLSSLTLGINRVLDTALGMTLWPWLFGLAFVCLPLLIWIESRSPAPIVPLRLFSTRQLVVTYILCSGAGFGMGSVVFITSVAVAAFNTPAEQVGFWLIPMVLCSTASSMLYGRMINRLGARMVMFQGFIILTAGMLALGLGGSNFWLYMLATLLIGAGVGTVVGGTLRTVVLEEVQANERGIAQGLVNMGIAVGNLLVVAVLGAIADSRGGGIDGLSLAYMVAAGVSGVMIVISLALRGKASAA</sequence>
<dbReference type="GO" id="GO:0005886">
    <property type="term" value="C:plasma membrane"/>
    <property type="evidence" value="ECO:0007669"/>
    <property type="project" value="UniProtKB-SubCell"/>
</dbReference>
<feature type="transmembrane region" description="Helical" evidence="5">
    <location>
        <begin position="400"/>
        <end position="420"/>
    </location>
</feature>
<dbReference type="InterPro" id="IPR011701">
    <property type="entry name" value="MFS"/>
</dbReference>
<feature type="transmembrane region" description="Helical" evidence="5">
    <location>
        <begin position="204"/>
        <end position="223"/>
    </location>
</feature>
<dbReference type="AlphaFoldDB" id="E1IEF5"/>
<evidence type="ECO:0000256" key="5">
    <source>
        <dbReference type="SAM" id="Phobius"/>
    </source>
</evidence>
<comment type="subcellular location">
    <subcellularLocation>
        <location evidence="1">Cell membrane</location>
        <topology evidence="1">Multi-pass membrane protein</topology>
    </subcellularLocation>
</comment>
<proteinExistence type="predicted"/>
<evidence type="ECO:0000256" key="2">
    <source>
        <dbReference type="ARBA" id="ARBA00022692"/>
    </source>
</evidence>
<feature type="transmembrane region" description="Helical" evidence="5">
    <location>
        <begin position="273"/>
        <end position="301"/>
    </location>
</feature>
<dbReference type="GO" id="GO:0022857">
    <property type="term" value="F:transmembrane transporter activity"/>
    <property type="evidence" value="ECO:0007669"/>
    <property type="project" value="InterPro"/>
</dbReference>
<dbReference type="PANTHER" id="PTHR23501">
    <property type="entry name" value="MAJOR FACILITATOR SUPERFAMILY"/>
    <property type="match status" value="1"/>
</dbReference>
<dbReference type="Pfam" id="PF07690">
    <property type="entry name" value="MFS_1"/>
    <property type="match status" value="1"/>
</dbReference>
<accession>E1IEF5</accession>
<evidence type="ECO:0000259" key="6">
    <source>
        <dbReference type="PROSITE" id="PS50850"/>
    </source>
</evidence>
<feature type="domain" description="Major facilitator superfamily (MFS) profile" evidence="6">
    <location>
        <begin position="18"/>
        <end position="456"/>
    </location>
</feature>
<name>E1IEF5_9CHLR</name>
<dbReference type="HOGENOM" id="CLU_000960_28_3_0"/>
<reference evidence="7 8" key="1">
    <citation type="journal article" date="2011" name="J. Bacteriol.">
        <title>Draft genome sequence of the anoxygenic filamentous phototrophic bacterium Oscillochloris trichoides subsp. DG-6.</title>
        <authorList>
            <person name="Kuznetsov B.B."/>
            <person name="Ivanovsky R.N."/>
            <person name="Keppen O.I."/>
            <person name="Sukhacheva M.V."/>
            <person name="Bumazhkin B.K."/>
            <person name="Patutina E.O."/>
            <person name="Beletsky A.V."/>
            <person name="Mardanov A.V."/>
            <person name="Baslerov R.V."/>
            <person name="Panteleeva A.N."/>
            <person name="Kolganova T.V."/>
            <person name="Ravin N.V."/>
            <person name="Skryabin K.G."/>
        </authorList>
    </citation>
    <scope>NUCLEOTIDE SEQUENCE [LARGE SCALE GENOMIC DNA]</scope>
    <source>
        <strain evidence="7 8">DG-6</strain>
    </source>
</reference>
<evidence type="ECO:0000256" key="1">
    <source>
        <dbReference type="ARBA" id="ARBA00004651"/>
    </source>
</evidence>
<keyword evidence="3 5" id="KW-1133">Transmembrane helix</keyword>
<dbReference type="OrthoDB" id="102502at2"/>
<dbReference type="Gene3D" id="1.20.1250.20">
    <property type="entry name" value="MFS general substrate transporter like domains"/>
    <property type="match status" value="2"/>
</dbReference>
<evidence type="ECO:0000256" key="4">
    <source>
        <dbReference type="ARBA" id="ARBA00023136"/>
    </source>
</evidence>
<feature type="transmembrane region" description="Helical" evidence="5">
    <location>
        <begin position="307"/>
        <end position="325"/>
    </location>
</feature>
<keyword evidence="4 5" id="KW-0472">Membrane</keyword>
<dbReference type="InterPro" id="IPR020846">
    <property type="entry name" value="MFS_dom"/>
</dbReference>
<comment type="caution">
    <text evidence="7">The sequence shown here is derived from an EMBL/GenBank/DDBJ whole genome shotgun (WGS) entry which is preliminary data.</text>
</comment>
<feature type="transmembrane region" description="Helical" evidence="5">
    <location>
        <begin position="52"/>
        <end position="73"/>
    </location>
</feature>
<feature type="transmembrane region" description="Helical" evidence="5">
    <location>
        <begin position="235"/>
        <end position="253"/>
    </location>
</feature>
<dbReference type="PANTHER" id="PTHR23501:SF190">
    <property type="entry name" value="MAJOR FACILITATOR SUPERFAMILY MFS_1"/>
    <property type="match status" value="1"/>
</dbReference>
<feature type="transmembrane region" description="Helical" evidence="5">
    <location>
        <begin position="113"/>
        <end position="131"/>
    </location>
</feature>
<keyword evidence="8" id="KW-1185">Reference proteome</keyword>
<dbReference type="PROSITE" id="PS50850">
    <property type="entry name" value="MFS"/>
    <property type="match status" value="1"/>
</dbReference>
<protein>
    <submittedName>
        <fullName evidence="7">Major facilitator superfamily MFS_1</fullName>
    </submittedName>
</protein>